<feature type="transmembrane region" description="Helical" evidence="7">
    <location>
        <begin position="1065"/>
        <end position="1086"/>
    </location>
</feature>
<feature type="region of interest" description="Disordered" evidence="6">
    <location>
        <begin position="853"/>
        <end position="928"/>
    </location>
</feature>
<keyword evidence="9" id="KW-1185">Reference proteome</keyword>
<dbReference type="OrthoDB" id="29879at2759"/>
<feature type="compositionally biased region" description="Low complexity" evidence="6">
    <location>
        <begin position="574"/>
        <end position="591"/>
    </location>
</feature>
<evidence type="ECO:0000256" key="1">
    <source>
        <dbReference type="ARBA" id="ARBA00004141"/>
    </source>
</evidence>
<evidence type="ECO:0000256" key="4">
    <source>
        <dbReference type="ARBA" id="ARBA00022989"/>
    </source>
</evidence>
<dbReference type="Pfam" id="PF01544">
    <property type="entry name" value="CorA"/>
    <property type="match status" value="2"/>
</dbReference>
<evidence type="ECO:0000256" key="7">
    <source>
        <dbReference type="SAM" id="Phobius"/>
    </source>
</evidence>
<feature type="compositionally biased region" description="Polar residues" evidence="6">
    <location>
        <begin position="266"/>
        <end position="275"/>
    </location>
</feature>
<evidence type="ECO:0000256" key="5">
    <source>
        <dbReference type="ARBA" id="ARBA00023136"/>
    </source>
</evidence>
<comment type="subcellular location">
    <subcellularLocation>
        <location evidence="1">Membrane</location>
        <topology evidence="1">Multi-pass membrane protein</topology>
    </subcellularLocation>
</comment>
<feature type="compositionally biased region" description="Polar residues" evidence="6">
    <location>
        <begin position="241"/>
        <end position="258"/>
    </location>
</feature>
<gene>
    <name evidence="8" type="ORF">PACTADRAFT_49384</name>
</gene>
<sequence>MSASNNQDEEVDPLLPVNNNNDNDDKSHSNHRSNENIGDHGGDHEENVHGHSHGHRPSSNHHRVKRRASFGTSFLHSSPQHLSRRNSTLNDAKYLPLDLPSPHPKGAGVNPSYSSFRKNNNKNDAEGEVDALGILHTDFSDSSISSANIGSAVGAFIDHTNFSRAGNRNTSRFKSKSHAAGTTIVSPPALSSVSHETALPSSKTTSKTSKYIPKHATRPTFAEQWVRRQSSIDKRDFANDGDSSTPDISDNGGASLQQRESKHLKSGSSSANHGNFSAADTKPATATGVSGYGSTGQEPQNKASFEIYRHNRSPHHLRFENSFEPQFEPEYEDINPPQQDARCSSSSDEFEFSGSNPSSRGSSNASSLDDVCFPLEELDEQGHQKVWPDLKVLEEFAREELEQLEEASKINTTDYQQQQEHTGFTRKSSTSSYSGNNNIVGFQNPIVSAVDTNVLSSSKLRINETEPINGRLRPPKVVPWERKPQKQASPLPPQVLGANINNNFDYSKNLIEQFRFTYFREDLESTIHSPTISGLLQEGQSFADLFSASHYGSMSYNKQASMSASDGLEHTLTNSSSQQPPLQQNQNSKSNTPSNYKTPTPSVNIKDQDELGGVSPFWLDVLNPTEEEMKVLSKAFNIHPLTTEDIYLGETREKVELFKDYYLVCFRSFDIVHERYKQKKLIEKKLTSKEINNDISDDERDHQANKSGIKKAIRKLFFLKEKASNNNISRHSKPSSVKSSIFSDGPARKQKELIVKENKQKGGYRHKPREGELEPLNMYIIVFRDAVLTFHFAPTPHPVNVRRRARLLRDYLTVSADWIGYALIDDITDAFAPMIESIEDEVNAIEDSILKMNSHDSDDSDEEYSSDSESDDESAIEPFWYNDGANGKKTHSTSDKTSLLSKRSRRSVSSKSQASLISSTSSSSTKITGWEHKGDMLRRIGECRKRVMSILRLLGSKADVIKGFAKRCNEQWEVAPRSEIGMYLGDIQDHIVTMVQSLNHYEKLLARSHSNYLAQINIDMTRVNNDMNDVLGKITILGTVVLPMNIITGLWGMNVLVPGQDEDGLHWFFGIFACMCLLAFTCYVYAKRVSGLT</sequence>
<evidence type="ECO:0008006" key="10">
    <source>
        <dbReference type="Google" id="ProtNLM"/>
    </source>
</evidence>
<feature type="compositionally biased region" description="Basic residues" evidence="6">
    <location>
        <begin position="50"/>
        <end position="64"/>
    </location>
</feature>
<dbReference type="FunFam" id="1.20.58.340:FF:000008">
    <property type="entry name" value="CorA family metal ion transporter"/>
    <property type="match status" value="1"/>
</dbReference>
<dbReference type="InterPro" id="IPR044089">
    <property type="entry name" value="Alr1-like"/>
</dbReference>
<proteinExistence type="inferred from homology"/>
<dbReference type="GO" id="GO:0000329">
    <property type="term" value="C:fungal-type vacuole membrane"/>
    <property type="evidence" value="ECO:0007669"/>
    <property type="project" value="EnsemblFungi"/>
</dbReference>
<feature type="compositionally biased region" description="Low complexity" evidence="6">
    <location>
        <begin position="909"/>
        <end position="924"/>
    </location>
</feature>
<dbReference type="InterPro" id="IPR002523">
    <property type="entry name" value="MgTranspt_CorA/ZnTranspt_ZntB"/>
</dbReference>
<organism evidence="8 9">
    <name type="scientific">Pachysolen tannophilus NRRL Y-2460</name>
    <dbReference type="NCBI Taxonomy" id="669874"/>
    <lineage>
        <taxon>Eukaryota</taxon>
        <taxon>Fungi</taxon>
        <taxon>Dikarya</taxon>
        <taxon>Ascomycota</taxon>
        <taxon>Saccharomycotina</taxon>
        <taxon>Pichiomycetes</taxon>
        <taxon>Pachysolenaceae</taxon>
        <taxon>Pachysolen</taxon>
    </lineage>
</organism>
<dbReference type="PANTHER" id="PTHR21535">
    <property type="entry name" value="MAGNESIUM AND COBALT TRANSPORT PROTEIN/MITOCHONDRIAL IMPORT INNER MEMBRANE TRANSLOCASE SUBUNIT TIM8"/>
    <property type="match status" value="1"/>
</dbReference>
<dbReference type="GO" id="GO:1990816">
    <property type="term" value="C:vacuole-mitochondrion membrane contact site"/>
    <property type="evidence" value="ECO:0007669"/>
    <property type="project" value="EnsemblFungi"/>
</dbReference>
<evidence type="ECO:0000256" key="6">
    <source>
        <dbReference type="SAM" id="MobiDB-lite"/>
    </source>
</evidence>
<feature type="compositionally biased region" description="Basic and acidic residues" evidence="6">
    <location>
        <begin position="23"/>
        <end position="49"/>
    </location>
</feature>
<dbReference type="FunFam" id="1.20.58.340:FF:000014">
    <property type="entry name" value="CorA family metal ion transporter"/>
    <property type="match status" value="1"/>
</dbReference>
<dbReference type="EMBL" id="KV454013">
    <property type="protein sequence ID" value="ODV95958.1"/>
    <property type="molecule type" value="Genomic_DNA"/>
</dbReference>
<comment type="similarity">
    <text evidence="2">Belongs to the CorA metal ion transporter (MIT) (TC 1.A.35) family.</text>
</comment>
<feature type="region of interest" description="Disordered" evidence="6">
    <location>
        <begin position="565"/>
        <end position="608"/>
    </location>
</feature>
<feature type="compositionally biased region" description="Low complexity" evidence="6">
    <location>
        <begin position="344"/>
        <end position="367"/>
    </location>
</feature>
<dbReference type="Gene3D" id="3.30.460.20">
    <property type="entry name" value="CorA soluble domain-like"/>
    <property type="match status" value="1"/>
</dbReference>
<dbReference type="PANTHER" id="PTHR21535:SF51">
    <property type="entry name" value="MANGANESE RESISTANCE PROTEIN MNR2"/>
    <property type="match status" value="1"/>
</dbReference>
<protein>
    <recommendedName>
        <fullName evidence="10">Manganese resistance protein MNR2</fullName>
    </recommendedName>
</protein>
<dbReference type="Proteomes" id="UP000094236">
    <property type="component" value="Unassembled WGS sequence"/>
</dbReference>
<reference evidence="9" key="1">
    <citation type="submission" date="2016-05" db="EMBL/GenBank/DDBJ databases">
        <title>Comparative genomics of biotechnologically important yeasts.</title>
        <authorList>
            <consortium name="DOE Joint Genome Institute"/>
            <person name="Riley R."/>
            <person name="Haridas S."/>
            <person name="Wolfe K.H."/>
            <person name="Lopes M.R."/>
            <person name="Hittinger C.T."/>
            <person name="Goker M."/>
            <person name="Salamov A."/>
            <person name="Wisecaver J."/>
            <person name="Long T.M."/>
            <person name="Aerts A.L."/>
            <person name="Barry K."/>
            <person name="Choi C."/>
            <person name="Clum A."/>
            <person name="Coughlan A.Y."/>
            <person name="Deshpande S."/>
            <person name="Douglass A.P."/>
            <person name="Hanson S.J."/>
            <person name="Klenk H.-P."/>
            <person name="Labutti K."/>
            <person name="Lapidus A."/>
            <person name="Lindquist E."/>
            <person name="Lipzen A."/>
            <person name="Meier-Kolthoff J.P."/>
            <person name="Ohm R.A."/>
            <person name="Otillar R.P."/>
            <person name="Pangilinan J."/>
            <person name="Peng Y."/>
            <person name="Rokas A."/>
            <person name="Rosa C.A."/>
            <person name="Scheuner C."/>
            <person name="Sibirny A.A."/>
            <person name="Slot J.C."/>
            <person name="Stielow J.B."/>
            <person name="Sun H."/>
            <person name="Kurtzman C.P."/>
            <person name="Blackwell M."/>
            <person name="Grigoriev I.V."/>
            <person name="Jeffries T.W."/>
        </authorList>
    </citation>
    <scope>NUCLEOTIDE SEQUENCE [LARGE SCALE GENOMIC DNA]</scope>
    <source>
        <strain evidence="9">NRRL Y-2460</strain>
    </source>
</reference>
<feature type="compositionally biased region" description="Polar residues" evidence="6">
    <location>
        <begin position="183"/>
        <end position="195"/>
    </location>
</feature>
<evidence type="ECO:0000313" key="9">
    <source>
        <dbReference type="Proteomes" id="UP000094236"/>
    </source>
</evidence>
<feature type="region of interest" description="Disordered" evidence="6">
    <location>
        <begin position="411"/>
        <end position="432"/>
    </location>
</feature>
<feature type="compositionally biased region" description="Acidic residues" evidence="6">
    <location>
        <begin position="858"/>
        <end position="875"/>
    </location>
</feature>
<feature type="compositionally biased region" description="Polar residues" evidence="6">
    <location>
        <begin position="592"/>
        <end position="605"/>
    </location>
</feature>
<name>A0A1E4TWC0_PACTA</name>
<dbReference type="SUPFAM" id="SSF144083">
    <property type="entry name" value="Magnesium transport protein CorA, transmembrane region"/>
    <property type="match status" value="1"/>
</dbReference>
<feature type="region of interest" description="Disordered" evidence="6">
    <location>
        <begin position="163"/>
        <end position="300"/>
    </location>
</feature>
<keyword evidence="5 7" id="KW-0472">Membrane</keyword>
<dbReference type="STRING" id="669874.A0A1E4TWC0"/>
<dbReference type="GO" id="GO:0015095">
    <property type="term" value="F:magnesium ion transmembrane transporter activity"/>
    <property type="evidence" value="ECO:0007669"/>
    <property type="project" value="InterPro"/>
</dbReference>
<feature type="region of interest" description="Disordered" evidence="6">
    <location>
        <begin position="1"/>
        <end position="64"/>
    </location>
</feature>
<feature type="region of interest" description="Disordered" evidence="6">
    <location>
        <begin position="328"/>
        <end position="367"/>
    </location>
</feature>
<feature type="compositionally biased region" description="Low complexity" evidence="6">
    <location>
        <begin position="201"/>
        <end position="210"/>
    </location>
</feature>
<dbReference type="SUPFAM" id="SSF143865">
    <property type="entry name" value="CorA soluble domain-like"/>
    <property type="match status" value="1"/>
</dbReference>
<feature type="region of interest" description="Disordered" evidence="6">
    <location>
        <begin position="93"/>
        <end position="124"/>
    </location>
</feature>
<dbReference type="Gene3D" id="1.20.58.340">
    <property type="entry name" value="Magnesium transport protein CorA, transmembrane region"/>
    <property type="match status" value="2"/>
</dbReference>
<keyword evidence="4 7" id="KW-1133">Transmembrane helix</keyword>
<keyword evidence="3 7" id="KW-0812">Transmembrane</keyword>
<evidence type="ECO:0000256" key="2">
    <source>
        <dbReference type="ARBA" id="ARBA00009765"/>
    </source>
</evidence>
<accession>A0A1E4TWC0</accession>
<dbReference type="AlphaFoldDB" id="A0A1E4TWC0"/>
<evidence type="ECO:0000313" key="8">
    <source>
        <dbReference type="EMBL" id="ODV95958.1"/>
    </source>
</evidence>
<feature type="transmembrane region" description="Helical" evidence="7">
    <location>
        <begin position="1030"/>
        <end position="1053"/>
    </location>
</feature>
<dbReference type="InterPro" id="IPR045863">
    <property type="entry name" value="CorA_TM1_TM2"/>
</dbReference>
<evidence type="ECO:0000256" key="3">
    <source>
        <dbReference type="ARBA" id="ARBA00022692"/>
    </source>
</evidence>
<dbReference type="GO" id="GO:0010961">
    <property type="term" value="P:intracellular magnesium ion homeostasis"/>
    <property type="evidence" value="ECO:0007669"/>
    <property type="project" value="EnsemblFungi"/>
</dbReference>
<dbReference type="CDD" id="cd12829">
    <property type="entry name" value="Alr1p-like"/>
    <property type="match status" value="1"/>
</dbReference>
<dbReference type="InterPro" id="IPR045861">
    <property type="entry name" value="CorA_cytoplasmic_dom"/>
</dbReference>